<feature type="compositionally biased region" description="Basic and acidic residues" evidence="1">
    <location>
        <begin position="141"/>
        <end position="152"/>
    </location>
</feature>
<evidence type="ECO:0000256" key="1">
    <source>
        <dbReference type="SAM" id="MobiDB-lite"/>
    </source>
</evidence>
<dbReference type="KEGG" id="dpx:DAPPUDRAFT_116974"/>
<accession>E9HR53</accession>
<organism evidence="2 3">
    <name type="scientific">Daphnia pulex</name>
    <name type="common">Water flea</name>
    <dbReference type="NCBI Taxonomy" id="6669"/>
    <lineage>
        <taxon>Eukaryota</taxon>
        <taxon>Metazoa</taxon>
        <taxon>Ecdysozoa</taxon>
        <taxon>Arthropoda</taxon>
        <taxon>Crustacea</taxon>
        <taxon>Branchiopoda</taxon>
        <taxon>Diplostraca</taxon>
        <taxon>Cladocera</taxon>
        <taxon>Anomopoda</taxon>
        <taxon>Daphniidae</taxon>
        <taxon>Daphnia</taxon>
    </lineage>
</organism>
<evidence type="ECO:0000313" key="3">
    <source>
        <dbReference type="Proteomes" id="UP000000305"/>
    </source>
</evidence>
<dbReference type="Proteomes" id="UP000000305">
    <property type="component" value="Unassembled WGS sequence"/>
</dbReference>
<dbReference type="OrthoDB" id="8117402at2759"/>
<dbReference type="InParanoid" id="E9HR53"/>
<evidence type="ECO:0000313" key="2">
    <source>
        <dbReference type="EMBL" id="EFX65781.1"/>
    </source>
</evidence>
<sequence>MGLLGDVVNQVVNSVPIVGHIKGMVHYACGDTERGDAAVRSATRTKVVLGAGVAGAVAAATAAGAAADLTFYANGEPQLHGIARVIKTPRKSQSWLVAGINVLGDGCLGVSLENRNAKRKRAATETPGTSDDSTGRPKRPKTNDNKQGRDANTHQAISGSSGITDIRMEAVFQESRIQQSYSIVTNALASSERAPTVHSSTTLEKKTWNFSGKHSAEALAEIQRLQGSLIRMVD</sequence>
<dbReference type="AlphaFoldDB" id="E9HR53"/>
<proteinExistence type="predicted"/>
<feature type="region of interest" description="Disordered" evidence="1">
    <location>
        <begin position="117"/>
        <end position="160"/>
    </location>
</feature>
<protein>
    <submittedName>
        <fullName evidence="2">Uncharacterized protein</fullName>
    </submittedName>
</protein>
<name>E9HR53_DAPPU</name>
<gene>
    <name evidence="2" type="ORF">DAPPUDRAFT_116974</name>
</gene>
<dbReference type="EMBL" id="GL732731">
    <property type="protein sequence ID" value="EFX65781.1"/>
    <property type="molecule type" value="Genomic_DNA"/>
</dbReference>
<reference evidence="2 3" key="1">
    <citation type="journal article" date="2011" name="Science">
        <title>The ecoresponsive genome of Daphnia pulex.</title>
        <authorList>
            <person name="Colbourne J.K."/>
            <person name="Pfrender M.E."/>
            <person name="Gilbert D."/>
            <person name="Thomas W.K."/>
            <person name="Tucker A."/>
            <person name="Oakley T.H."/>
            <person name="Tokishita S."/>
            <person name="Aerts A."/>
            <person name="Arnold G.J."/>
            <person name="Basu M.K."/>
            <person name="Bauer D.J."/>
            <person name="Caceres C.E."/>
            <person name="Carmel L."/>
            <person name="Casola C."/>
            <person name="Choi J.H."/>
            <person name="Detter J.C."/>
            <person name="Dong Q."/>
            <person name="Dusheyko S."/>
            <person name="Eads B.D."/>
            <person name="Frohlich T."/>
            <person name="Geiler-Samerotte K.A."/>
            <person name="Gerlach D."/>
            <person name="Hatcher P."/>
            <person name="Jogdeo S."/>
            <person name="Krijgsveld J."/>
            <person name="Kriventseva E.V."/>
            <person name="Kultz D."/>
            <person name="Laforsch C."/>
            <person name="Lindquist E."/>
            <person name="Lopez J."/>
            <person name="Manak J.R."/>
            <person name="Muller J."/>
            <person name="Pangilinan J."/>
            <person name="Patwardhan R.P."/>
            <person name="Pitluck S."/>
            <person name="Pritham E.J."/>
            <person name="Rechtsteiner A."/>
            <person name="Rho M."/>
            <person name="Rogozin I.B."/>
            <person name="Sakarya O."/>
            <person name="Salamov A."/>
            <person name="Schaack S."/>
            <person name="Shapiro H."/>
            <person name="Shiga Y."/>
            <person name="Skalitzky C."/>
            <person name="Smith Z."/>
            <person name="Souvorov A."/>
            <person name="Sung W."/>
            <person name="Tang Z."/>
            <person name="Tsuchiya D."/>
            <person name="Tu H."/>
            <person name="Vos H."/>
            <person name="Wang M."/>
            <person name="Wolf Y.I."/>
            <person name="Yamagata H."/>
            <person name="Yamada T."/>
            <person name="Ye Y."/>
            <person name="Shaw J.R."/>
            <person name="Andrews J."/>
            <person name="Crease T.J."/>
            <person name="Tang H."/>
            <person name="Lucas S.M."/>
            <person name="Robertson H.M."/>
            <person name="Bork P."/>
            <person name="Koonin E.V."/>
            <person name="Zdobnov E.M."/>
            <person name="Grigoriev I.V."/>
            <person name="Lynch M."/>
            <person name="Boore J.L."/>
        </authorList>
    </citation>
    <scope>NUCLEOTIDE SEQUENCE [LARGE SCALE GENOMIC DNA]</scope>
</reference>
<dbReference type="HOGENOM" id="CLU_1186069_0_0_1"/>
<dbReference type="PANTHER" id="PTHR34494">
    <property type="entry name" value="PROTEIN CBG25024"/>
    <property type="match status" value="1"/>
</dbReference>
<keyword evidence="3" id="KW-1185">Reference proteome</keyword>
<dbReference type="PANTHER" id="PTHR34494:SF1">
    <property type="entry name" value="PROTEIN CBG25024"/>
    <property type="match status" value="1"/>
</dbReference>